<gene>
    <name evidence="2" type="ORF">PR048_028895</name>
</gene>
<proteinExistence type="predicted"/>
<feature type="compositionally biased region" description="Basic and acidic residues" evidence="1">
    <location>
        <begin position="646"/>
        <end position="663"/>
    </location>
</feature>
<sequence length="968" mass="106459">MSLQGHSRRRPFVNFRALLDSLLRKLKRDGTRKTMQNWNTSGGLPTQRRDAAVSRNTALLQTWTVGRGLESASAGPRTALGVKVPEDVGVQYQVGATNLSNALSLRFNSGTEWGKKQDLGAFDHGQIVEARGMGRSFSEIVHSLGFPRATVPRVNRGFIRIQVKPPPQRTTVVSMIGTCVNGQQLVWYVPGSLSANSKISNVKQPMDSRVMTPEWSGYIWAALNIEVSRADEDEARWAWMNAGMKRRGKREIPEKTLRPATSSGTIPTCEYLGATPPGIEPGSPSPFSHSVLCLGRLSGRRVVYNHYTTAAPACCCATVDDDTWSAVIGGERLIVPSGTRGRHHYATEDSLGLPTVKFFCRTSAVCARAACARVTCPAKVADVCRLFFFFREGKPTMNMHVASDERGRKMSALPVRVETNVDSRHLVWWPGNSTGKRKKGPSSIPGQEENFPCTINFLPVLGTEVKQSLILQTPTAHARENGATGQFHAGTSFSNQRLVIYSPACSPANRKSSAACSSQSNTRPFPRASHSQSENSSSLSIAIGCCLLEKAFAYLTGPLRIRQHRHGSYLIRVQLVSTCQKVIQPMKIGCICGVATVPGSQWAYSVHVPCVVGGRPLKYKPRPTPFNLEITGPTNIPARYARRSRGRDGRGEGERERKNKSNDVWDVATHARRRVASRRRRKRRGATAWKRLFVTTRSSPPVDGAFGDRPEAFASSMTCKLDCTLVCKILPISAAHWLSAVKWKTTIGPAFFRSVATAAPGKLEILKKNRQPAASSDTIPTYENPGVTPSGIECGSPWLVVNSLTTTPPWRCAIFLLVPVAGFFETRIFRGFIRQQARLRSPLCIPTSLAVRWLLLQFSTGPGSMGFANTMNSFASPPRRTGFNPRPGFSQEVIVPDDAVGRLVFSGVFRFPLPFIPKLLHTHLNHPYLLSRPPLLRAAHISSPRSPTDRPPREKGMGWLLVWGRGCL</sequence>
<feature type="compositionally biased region" description="Polar residues" evidence="1">
    <location>
        <begin position="513"/>
        <end position="523"/>
    </location>
</feature>
<dbReference type="EMBL" id="JARBHB010000013">
    <property type="protein sequence ID" value="KAJ8869886.1"/>
    <property type="molecule type" value="Genomic_DNA"/>
</dbReference>
<evidence type="ECO:0000313" key="2">
    <source>
        <dbReference type="EMBL" id="KAJ8869886.1"/>
    </source>
</evidence>
<comment type="caution">
    <text evidence="2">The sequence shown here is derived from an EMBL/GenBank/DDBJ whole genome shotgun (WGS) entry which is preliminary data.</text>
</comment>
<keyword evidence="3" id="KW-1185">Reference proteome</keyword>
<evidence type="ECO:0000256" key="1">
    <source>
        <dbReference type="SAM" id="MobiDB-lite"/>
    </source>
</evidence>
<evidence type="ECO:0000313" key="3">
    <source>
        <dbReference type="Proteomes" id="UP001159363"/>
    </source>
</evidence>
<feature type="region of interest" description="Disordered" evidence="1">
    <location>
        <begin position="637"/>
        <end position="667"/>
    </location>
</feature>
<reference evidence="2 3" key="1">
    <citation type="submission" date="2023-02" db="EMBL/GenBank/DDBJ databases">
        <title>LHISI_Scaffold_Assembly.</title>
        <authorList>
            <person name="Stuart O.P."/>
            <person name="Cleave R."/>
            <person name="Magrath M.J.L."/>
            <person name="Mikheyev A.S."/>
        </authorList>
    </citation>
    <scope>NUCLEOTIDE SEQUENCE [LARGE SCALE GENOMIC DNA]</scope>
    <source>
        <strain evidence="2">Daus_M_001</strain>
        <tissue evidence="2">Leg muscle</tissue>
    </source>
</reference>
<accession>A0ABQ9GBV9</accession>
<dbReference type="Proteomes" id="UP001159363">
    <property type="component" value="Chromosome 12"/>
</dbReference>
<name>A0ABQ9GBV9_9NEOP</name>
<organism evidence="2 3">
    <name type="scientific">Dryococelus australis</name>
    <dbReference type="NCBI Taxonomy" id="614101"/>
    <lineage>
        <taxon>Eukaryota</taxon>
        <taxon>Metazoa</taxon>
        <taxon>Ecdysozoa</taxon>
        <taxon>Arthropoda</taxon>
        <taxon>Hexapoda</taxon>
        <taxon>Insecta</taxon>
        <taxon>Pterygota</taxon>
        <taxon>Neoptera</taxon>
        <taxon>Polyneoptera</taxon>
        <taxon>Phasmatodea</taxon>
        <taxon>Verophasmatodea</taxon>
        <taxon>Anareolatae</taxon>
        <taxon>Phasmatidae</taxon>
        <taxon>Eurycanthinae</taxon>
        <taxon>Dryococelus</taxon>
    </lineage>
</organism>
<protein>
    <submittedName>
        <fullName evidence="2">Uncharacterized protein</fullName>
    </submittedName>
</protein>
<feature type="region of interest" description="Disordered" evidence="1">
    <location>
        <begin position="513"/>
        <end position="533"/>
    </location>
</feature>